<evidence type="ECO:0000313" key="4">
    <source>
        <dbReference type="EMBL" id="ADB51569.1"/>
    </source>
</evidence>
<evidence type="ECO:0000259" key="3">
    <source>
        <dbReference type="SMART" id="SM00563"/>
    </source>
</evidence>
<protein>
    <submittedName>
        <fullName evidence="4">Phospholipid/glycerol acyltransferase</fullName>
    </submittedName>
</protein>
<dbReference type="STRING" id="469383.Cwoe_3150"/>
<dbReference type="PANTHER" id="PTHR10434:SF11">
    <property type="entry name" value="1-ACYL-SN-GLYCEROL-3-PHOSPHATE ACYLTRANSFERASE"/>
    <property type="match status" value="1"/>
</dbReference>
<gene>
    <name evidence="4" type="ordered locus">Cwoe_3150</name>
</gene>
<dbReference type="SMART" id="SM00563">
    <property type="entry name" value="PlsC"/>
    <property type="match status" value="1"/>
</dbReference>
<dbReference type="PANTHER" id="PTHR10434">
    <property type="entry name" value="1-ACYL-SN-GLYCEROL-3-PHOSPHATE ACYLTRANSFERASE"/>
    <property type="match status" value="1"/>
</dbReference>
<dbReference type="SUPFAM" id="SSF69593">
    <property type="entry name" value="Glycerol-3-phosphate (1)-acyltransferase"/>
    <property type="match status" value="1"/>
</dbReference>
<dbReference type="HOGENOM" id="CLU_027938_2_0_11"/>
<evidence type="ECO:0000256" key="1">
    <source>
        <dbReference type="ARBA" id="ARBA00022679"/>
    </source>
</evidence>
<dbReference type="RefSeq" id="WP_012934620.1">
    <property type="nucleotide sequence ID" value="NC_013739.1"/>
</dbReference>
<feature type="domain" description="Phospholipid/glycerol acyltransferase" evidence="3">
    <location>
        <begin position="58"/>
        <end position="178"/>
    </location>
</feature>
<dbReference type="GO" id="GO:0003841">
    <property type="term" value="F:1-acylglycerol-3-phosphate O-acyltransferase activity"/>
    <property type="evidence" value="ECO:0007669"/>
    <property type="project" value="TreeGrafter"/>
</dbReference>
<accession>D3FDV3</accession>
<sequence>MAGASSDRADLDQPWARALPARAARELIVCGLFNAIIRAYARTEVTGREQLRRLDGPAIFVANHCSHADTPVLLRALPRRLRRRTAVAAAADYFYTGRLLASAVSLAFCTVPLERRAGGRGIGSTAALEPLIDARWSLVVFAEGTRSRDGRVGPLLAGAAALAVEHGLPLVPVHIAGTHAAMPAGRRWMTRPAGRRLARHALRVSFGGPLRVAPGEDRFEVMERVRLFMEECGAQTTPDPKLAARRAAAAAAAETARVAQGRSA</sequence>
<evidence type="ECO:0000313" key="5">
    <source>
        <dbReference type="Proteomes" id="UP000008229"/>
    </source>
</evidence>
<name>D3FDV3_CONWI</name>
<dbReference type="EMBL" id="CP001854">
    <property type="protein sequence ID" value="ADB51569.1"/>
    <property type="molecule type" value="Genomic_DNA"/>
</dbReference>
<keyword evidence="5" id="KW-1185">Reference proteome</keyword>
<dbReference type="GO" id="GO:0006654">
    <property type="term" value="P:phosphatidic acid biosynthetic process"/>
    <property type="evidence" value="ECO:0007669"/>
    <property type="project" value="TreeGrafter"/>
</dbReference>
<dbReference type="CDD" id="cd07989">
    <property type="entry name" value="LPLAT_AGPAT-like"/>
    <property type="match status" value="1"/>
</dbReference>
<dbReference type="OrthoDB" id="9808424at2"/>
<reference evidence="5" key="2">
    <citation type="submission" date="2010-01" db="EMBL/GenBank/DDBJ databases">
        <title>The complete genome of Conexibacter woesei DSM 14684.</title>
        <authorList>
            <consortium name="US DOE Joint Genome Institute (JGI-PGF)"/>
            <person name="Lucas S."/>
            <person name="Copeland A."/>
            <person name="Lapidus A."/>
            <person name="Glavina del Rio T."/>
            <person name="Dalin E."/>
            <person name="Tice H."/>
            <person name="Bruce D."/>
            <person name="Goodwin L."/>
            <person name="Pitluck S."/>
            <person name="Kyrpides N."/>
            <person name="Mavromatis K."/>
            <person name="Ivanova N."/>
            <person name="Mikhailova N."/>
            <person name="Chertkov O."/>
            <person name="Brettin T."/>
            <person name="Detter J.C."/>
            <person name="Han C."/>
            <person name="Larimer F."/>
            <person name="Land M."/>
            <person name="Hauser L."/>
            <person name="Markowitz V."/>
            <person name="Cheng J.-F."/>
            <person name="Hugenholtz P."/>
            <person name="Woyke T."/>
            <person name="Wu D."/>
            <person name="Pukall R."/>
            <person name="Steenblock K."/>
            <person name="Schneider S."/>
            <person name="Klenk H.-P."/>
            <person name="Eisen J.A."/>
        </authorList>
    </citation>
    <scope>NUCLEOTIDE SEQUENCE [LARGE SCALE GENOMIC DNA]</scope>
    <source>
        <strain evidence="5">DSM 14684 / CIP 108061 / JCM 11494 / NBRC 100937 / ID131577</strain>
    </source>
</reference>
<reference evidence="4 5" key="1">
    <citation type="journal article" date="2010" name="Stand. Genomic Sci.">
        <title>Complete genome sequence of Conexibacter woesei type strain (ID131577).</title>
        <authorList>
            <person name="Pukall R."/>
            <person name="Lapidus A."/>
            <person name="Glavina Del Rio T."/>
            <person name="Copeland A."/>
            <person name="Tice H."/>
            <person name="Cheng J.-F."/>
            <person name="Lucas S."/>
            <person name="Chen F."/>
            <person name="Nolan M."/>
            <person name="Bruce D."/>
            <person name="Goodwin L."/>
            <person name="Pitluck S."/>
            <person name="Mavromatis K."/>
            <person name="Ivanova N."/>
            <person name="Ovchinnikova G."/>
            <person name="Pati A."/>
            <person name="Chen A."/>
            <person name="Palaniappan K."/>
            <person name="Land M."/>
            <person name="Hauser L."/>
            <person name="Chang Y.-J."/>
            <person name="Jeffries C.D."/>
            <person name="Chain P."/>
            <person name="Meincke L."/>
            <person name="Sims D."/>
            <person name="Brettin T."/>
            <person name="Detter J.C."/>
            <person name="Rohde M."/>
            <person name="Goeker M."/>
            <person name="Bristow J."/>
            <person name="Eisen J.A."/>
            <person name="Markowitz V."/>
            <person name="Kyrpides N.C."/>
            <person name="Klenk H.-P."/>
            <person name="Hugenholtz P."/>
        </authorList>
    </citation>
    <scope>NUCLEOTIDE SEQUENCE [LARGE SCALE GENOMIC DNA]</scope>
    <source>
        <strain evidence="5">DSM 14684 / CIP 108061 / JCM 11494 / NBRC 100937 / ID131577</strain>
    </source>
</reference>
<dbReference type="eggNOG" id="COG0204">
    <property type="taxonomic scope" value="Bacteria"/>
</dbReference>
<organism evidence="4 5">
    <name type="scientific">Conexibacter woesei (strain DSM 14684 / CCUG 47730 / CIP 108061 / JCM 11494 / NBRC 100937 / ID131577)</name>
    <dbReference type="NCBI Taxonomy" id="469383"/>
    <lineage>
        <taxon>Bacteria</taxon>
        <taxon>Bacillati</taxon>
        <taxon>Actinomycetota</taxon>
        <taxon>Thermoleophilia</taxon>
        <taxon>Solirubrobacterales</taxon>
        <taxon>Conexibacteraceae</taxon>
        <taxon>Conexibacter</taxon>
    </lineage>
</organism>
<dbReference type="Proteomes" id="UP000008229">
    <property type="component" value="Chromosome"/>
</dbReference>
<dbReference type="Pfam" id="PF01553">
    <property type="entry name" value="Acyltransferase"/>
    <property type="match status" value="1"/>
</dbReference>
<dbReference type="AlphaFoldDB" id="D3FDV3"/>
<dbReference type="InterPro" id="IPR002123">
    <property type="entry name" value="Plipid/glycerol_acylTrfase"/>
</dbReference>
<keyword evidence="2 4" id="KW-0012">Acyltransferase</keyword>
<keyword evidence="1 4" id="KW-0808">Transferase</keyword>
<evidence type="ECO:0000256" key="2">
    <source>
        <dbReference type="ARBA" id="ARBA00023315"/>
    </source>
</evidence>
<proteinExistence type="predicted"/>
<dbReference type="KEGG" id="cwo:Cwoe_3150"/>